<evidence type="ECO:0000256" key="4">
    <source>
        <dbReference type="ARBA" id="ARBA00022692"/>
    </source>
</evidence>
<feature type="region of interest" description="Disordered" evidence="10">
    <location>
        <begin position="532"/>
        <end position="567"/>
    </location>
</feature>
<dbReference type="EMBL" id="CAXAMN010027561">
    <property type="protein sequence ID" value="CAK9111422.1"/>
    <property type="molecule type" value="Genomic_DNA"/>
</dbReference>
<keyword evidence="5" id="KW-0548">Nucleotidyltransferase</keyword>
<dbReference type="InterPro" id="IPR002008">
    <property type="entry name" value="DNA_pol_X_beta-like"/>
</dbReference>
<sequence length="1047" mass="119411">LAALGQFFAEDPRHFGVRLSALYTGSNLIQEPQTCERLPTKRYHAADEANSLESEELDDFDAQKWHLVVDELLERIQSKKEWETMAKLREMYVFKDSERAADIVHVEALAELNDEELRGFDKTREELETQARLGTLSGQAFDAMPPKEKESFTAKQQRLKQQQELVEDETTAERIEREMADEINAQAEQNAFKIPQWVNIAGALLGVLQLSYRIEQERERRADDYFANPRPEIYSFVASMSFEVGVACLIAINCVLLGYQASLPDGENEMLFDIGEHIFVSLFLCEWLMRVLAFGWVWVFEFSNAADTMMAARLVHSSAGLAATEAIGKAEIFKGDPDIELLFGDLLKSMYTMIQLLTLDTWVDTIARFAIDPSHNINKEYWGDRALEQRNAREIEMAKKAEIESLTQSLGELSFAEFEGALNIPKVRQMLDVLGVQANELQEVWYVLDDGDNCLTIKEFTTGIRRMRGQAKAKDLADTVKRLRLATRSVGELLAQADQFHSAISYIEEECNRISDDTGRMVGLFHEMYHRDEKVDEEDDEEEQRKKAAEDQRSVQREAKLENSWRTSPHYNKEVHELLKSMQKEVGSKHINHFQGVMEKYILKMHFSASQAASSFQAREAFEVLEELQLHHDKFMKSIEKAQQLREQLSVDPRILERRISQTQVRTEQAQKPKESHVRAHFRIRFGCAVSATVNSLGSNQREELDWHVIIGAGVPETTWCKFPVEVRILQAEWLSKSVQQGRLLPETDFQATMQRTLREFQDSDRKRGRSAESCLPLVDCRDAATQILQEILWMLNTRGCRSLEELRLRQEELQLTRTQRLGLKYVEDFKRRIPRIEAEELIKAVSDAADKAYGNKQVELIPCGSMRRGAQSMSDIDLVIAPCHGCVLAGGLAPLLAELRSMGVAKEELGGHAPNSPYDDGEETHLGIFRLPADGNLYRRMDLILSRREHLPLVLLNWTGSGLFLRELHRLASYKGLKISSTQLLARDATGKGVQVPVTEEADVFEALGLAYRPPEQRELDDSLMRFVQSSKPGAPALKRQKSEIL</sequence>
<evidence type="ECO:0000256" key="5">
    <source>
        <dbReference type="ARBA" id="ARBA00022695"/>
    </source>
</evidence>
<evidence type="ECO:0000256" key="8">
    <source>
        <dbReference type="ARBA" id="ARBA00023136"/>
    </source>
</evidence>
<dbReference type="Pfam" id="PF14791">
    <property type="entry name" value="DNA_pol_B_thumb"/>
    <property type="match status" value="1"/>
</dbReference>
<feature type="compositionally biased region" description="Basic and acidic residues" evidence="10">
    <location>
        <begin position="543"/>
        <end position="563"/>
    </location>
</feature>
<keyword evidence="2" id="KW-0237">DNA synthesis</keyword>
<feature type="non-terminal residue" evidence="13">
    <location>
        <position position="1"/>
    </location>
</feature>
<keyword evidence="6" id="KW-0235">DNA replication</keyword>
<dbReference type="InterPro" id="IPR043519">
    <property type="entry name" value="NT_sf"/>
</dbReference>
<dbReference type="Gene3D" id="3.30.210.10">
    <property type="entry name" value="DNA polymerase, thumb domain"/>
    <property type="match status" value="1"/>
</dbReference>
<dbReference type="PANTHER" id="PTHR11276:SF28">
    <property type="entry name" value="DNA POLYMERASE LAMBDA"/>
    <property type="match status" value="1"/>
</dbReference>
<dbReference type="Gene3D" id="3.30.460.10">
    <property type="entry name" value="Beta Polymerase, domain 2"/>
    <property type="match status" value="1"/>
</dbReference>
<evidence type="ECO:0000256" key="10">
    <source>
        <dbReference type="SAM" id="MobiDB-lite"/>
    </source>
</evidence>
<organism evidence="13 14">
    <name type="scientific">Durusdinium trenchii</name>
    <dbReference type="NCBI Taxonomy" id="1381693"/>
    <lineage>
        <taxon>Eukaryota</taxon>
        <taxon>Sar</taxon>
        <taxon>Alveolata</taxon>
        <taxon>Dinophyceae</taxon>
        <taxon>Suessiales</taxon>
        <taxon>Symbiodiniaceae</taxon>
        <taxon>Durusdinium</taxon>
    </lineage>
</organism>
<dbReference type="Proteomes" id="UP001642484">
    <property type="component" value="Unassembled WGS sequence"/>
</dbReference>
<keyword evidence="9" id="KW-0175">Coiled coil</keyword>
<evidence type="ECO:0000256" key="2">
    <source>
        <dbReference type="ARBA" id="ARBA00022634"/>
    </source>
</evidence>
<keyword evidence="3" id="KW-0808">Transferase</keyword>
<dbReference type="InterPro" id="IPR037160">
    <property type="entry name" value="DNA_Pol_thumb_sf"/>
</dbReference>
<dbReference type="PRINTS" id="PR00870">
    <property type="entry name" value="DNAPOLXBETA"/>
</dbReference>
<keyword evidence="8 11" id="KW-0472">Membrane</keyword>
<evidence type="ECO:0000259" key="12">
    <source>
        <dbReference type="PROSITE" id="PS50172"/>
    </source>
</evidence>
<dbReference type="PANTHER" id="PTHR11276">
    <property type="entry name" value="DNA POLYMERASE TYPE-X FAMILY MEMBER"/>
    <property type="match status" value="1"/>
</dbReference>
<protein>
    <recommendedName>
        <fullName evidence="12">BRCT domain-containing protein</fullName>
    </recommendedName>
</protein>
<dbReference type="Pfam" id="PF14792">
    <property type="entry name" value="DNA_pol_B_palm"/>
    <property type="match status" value="1"/>
</dbReference>
<proteinExistence type="predicted"/>
<dbReference type="InterPro" id="IPR022312">
    <property type="entry name" value="DNA_pol_X"/>
</dbReference>
<dbReference type="SMART" id="SM00483">
    <property type="entry name" value="POLXc"/>
    <property type="match status" value="1"/>
</dbReference>
<evidence type="ECO:0000256" key="9">
    <source>
        <dbReference type="SAM" id="Coils"/>
    </source>
</evidence>
<keyword evidence="7 11" id="KW-1133">Transmembrane helix</keyword>
<dbReference type="InterPro" id="IPR001357">
    <property type="entry name" value="BRCT_dom"/>
</dbReference>
<comment type="subcellular location">
    <subcellularLocation>
        <location evidence="1">Membrane</location>
        <topology evidence="1">Multi-pass membrane protein</topology>
    </subcellularLocation>
</comment>
<dbReference type="InterPro" id="IPR029398">
    <property type="entry name" value="PolB_thumb"/>
</dbReference>
<accession>A0ABP0SGD3</accession>
<reference evidence="13 14" key="1">
    <citation type="submission" date="2024-02" db="EMBL/GenBank/DDBJ databases">
        <authorList>
            <person name="Chen Y."/>
            <person name="Shah S."/>
            <person name="Dougan E. K."/>
            <person name="Thang M."/>
            <person name="Chan C."/>
        </authorList>
    </citation>
    <scope>NUCLEOTIDE SEQUENCE [LARGE SCALE GENOMIC DNA]</scope>
</reference>
<evidence type="ECO:0000313" key="13">
    <source>
        <dbReference type="EMBL" id="CAK9111422.1"/>
    </source>
</evidence>
<evidence type="ECO:0000256" key="6">
    <source>
        <dbReference type="ARBA" id="ARBA00022705"/>
    </source>
</evidence>
<feature type="domain" description="BRCT" evidence="12">
    <location>
        <begin position="726"/>
        <end position="752"/>
    </location>
</feature>
<dbReference type="Gene3D" id="1.10.150.20">
    <property type="entry name" value="5' to 3' exonuclease, C-terminal subdomain"/>
    <property type="match status" value="1"/>
</dbReference>
<comment type="caution">
    <text evidence="13">The sequence shown here is derived from an EMBL/GenBank/DDBJ whole genome shotgun (WGS) entry which is preliminary data.</text>
</comment>
<evidence type="ECO:0000256" key="1">
    <source>
        <dbReference type="ARBA" id="ARBA00004141"/>
    </source>
</evidence>
<dbReference type="InterPro" id="IPR002054">
    <property type="entry name" value="DNA-dir_DNA_pol_X"/>
</dbReference>
<dbReference type="Gene3D" id="1.20.120.350">
    <property type="entry name" value="Voltage-gated potassium channels. Chain C"/>
    <property type="match status" value="1"/>
</dbReference>
<gene>
    <name evidence="13" type="ORF">CCMP2556_LOCUS51711</name>
</gene>
<feature type="transmembrane region" description="Helical" evidence="11">
    <location>
        <begin position="278"/>
        <end position="300"/>
    </location>
</feature>
<dbReference type="InterPro" id="IPR028207">
    <property type="entry name" value="DNA_pol_B_palm_palm"/>
</dbReference>
<evidence type="ECO:0000256" key="7">
    <source>
        <dbReference type="ARBA" id="ARBA00022989"/>
    </source>
</evidence>
<dbReference type="PRINTS" id="PR00869">
    <property type="entry name" value="DNAPOLX"/>
</dbReference>
<keyword evidence="14" id="KW-1185">Reference proteome</keyword>
<dbReference type="SUPFAM" id="SSF81301">
    <property type="entry name" value="Nucleotidyltransferase"/>
    <property type="match status" value="1"/>
</dbReference>
<dbReference type="PROSITE" id="PS50172">
    <property type="entry name" value="BRCT"/>
    <property type="match status" value="1"/>
</dbReference>
<feature type="transmembrane region" description="Helical" evidence="11">
    <location>
        <begin position="233"/>
        <end position="258"/>
    </location>
</feature>
<evidence type="ECO:0000313" key="14">
    <source>
        <dbReference type="Proteomes" id="UP001642484"/>
    </source>
</evidence>
<feature type="coiled-coil region" evidence="9">
    <location>
        <begin position="149"/>
        <end position="178"/>
    </location>
</feature>
<keyword evidence="4 11" id="KW-0812">Transmembrane</keyword>
<name>A0ABP0SGD3_9DINO</name>
<evidence type="ECO:0000256" key="11">
    <source>
        <dbReference type="SAM" id="Phobius"/>
    </source>
</evidence>
<dbReference type="InterPro" id="IPR027359">
    <property type="entry name" value="Volt_channel_dom_sf"/>
</dbReference>
<evidence type="ECO:0000256" key="3">
    <source>
        <dbReference type="ARBA" id="ARBA00022679"/>
    </source>
</evidence>